<dbReference type="InterPro" id="IPR027385">
    <property type="entry name" value="Beta-barrel_OMP"/>
</dbReference>
<evidence type="ECO:0000259" key="2">
    <source>
        <dbReference type="Pfam" id="PF13505"/>
    </source>
</evidence>
<dbReference type="OrthoDB" id="648040at2"/>
<dbReference type="SUPFAM" id="SSF56925">
    <property type="entry name" value="OMPA-like"/>
    <property type="match status" value="1"/>
</dbReference>
<evidence type="ECO:0000313" key="3">
    <source>
        <dbReference type="EMBL" id="SFH13656.1"/>
    </source>
</evidence>
<gene>
    <name evidence="3" type="ORF">SAMN04489864_105290</name>
</gene>
<accession>A0A1I2XLT7</accession>
<protein>
    <submittedName>
        <fullName evidence="3">Outer membrane protein beta-barrel domain-containing protein</fullName>
    </submittedName>
</protein>
<dbReference type="Proteomes" id="UP000199666">
    <property type="component" value="Unassembled WGS sequence"/>
</dbReference>
<dbReference type="RefSeq" id="WP_090993863.1">
    <property type="nucleotide sequence ID" value="NZ_FOPP01000005.1"/>
</dbReference>
<dbReference type="STRING" id="414048.SAMN04489864_105290"/>
<keyword evidence="4" id="KW-1185">Reference proteome</keyword>
<proteinExistence type="predicted"/>
<dbReference type="AlphaFoldDB" id="A0A1I2XLT7"/>
<dbReference type="EMBL" id="FOPP01000005">
    <property type="protein sequence ID" value="SFH13656.1"/>
    <property type="molecule type" value="Genomic_DNA"/>
</dbReference>
<evidence type="ECO:0000313" key="4">
    <source>
        <dbReference type="Proteomes" id="UP000199666"/>
    </source>
</evidence>
<name>A0A1I2XLT7_9SPHI</name>
<organism evidence="3 4">
    <name type="scientific">Pedobacter insulae</name>
    <dbReference type="NCBI Taxonomy" id="414048"/>
    <lineage>
        <taxon>Bacteria</taxon>
        <taxon>Pseudomonadati</taxon>
        <taxon>Bacteroidota</taxon>
        <taxon>Sphingobacteriia</taxon>
        <taxon>Sphingobacteriales</taxon>
        <taxon>Sphingobacteriaceae</taxon>
        <taxon>Pedobacter</taxon>
    </lineage>
</organism>
<reference evidence="3 4" key="1">
    <citation type="submission" date="2016-10" db="EMBL/GenBank/DDBJ databases">
        <authorList>
            <person name="de Groot N.N."/>
        </authorList>
    </citation>
    <scope>NUCLEOTIDE SEQUENCE [LARGE SCALE GENOMIC DNA]</scope>
    <source>
        <strain evidence="3 4">DSM 18684</strain>
    </source>
</reference>
<dbReference type="Pfam" id="PF13505">
    <property type="entry name" value="OMP_b-brl"/>
    <property type="match status" value="1"/>
</dbReference>
<evidence type="ECO:0000256" key="1">
    <source>
        <dbReference type="ARBA" id="ARBA00022729"/>
    </source>
</evidence>
<sequence>MPHLTLRLKITLFLLFFCVNNGLFAQSNFYKFSIGTGFGLTNTYADTKKTLISYAANASLDYYLTPFTTLGAEVQKGKLEGGENNTRYLNRYNTMTFNTKVYAGEFMSARDLNHPFFKSIRGLYTGAGVGIIKNNVDVAERNIYKSKSKEVIFPFNAGINFYFLNHWGYSRFILNLNIQATISLEDGIDDDLNPYSNFNDIYNFFSVGIKYNFGPLGLDRKR</sequence>
<dbReference type="InterPro" id="IPR011250">
    <property type="entry name" value="OMP/PagP_B-barrel"/>
</dbReference>
<feature type="domain" description="Outer membrane protein beta-barrel" evidence="2">
    <location>
        <begin position="12"/>
        <end position="213"/>
    </location>
</feature>
<keyword evidence="1" id="KW-0732">Signal</keyword>